<feature type="transmembrane region" description="Helical" evidence="9">
    <location>
        <begin position="94"/>
        <end position="116"/>
    </location>
</feature>
<comment type="similarity">
    <text evidence="2">Belongs to the binding-protein-dependent transport system permease family. HisMQ subfamily.</text>
</comment>
<feature type="transmembrane region" description="Helical" evidence="9">
    <location>
        <begin position="207"/>
        <end position="225"/>
    </location>
</feature>
<evidence type="ECO:0000256" key="1">
    <source>
        <dbReference type="ARBA" id="ARBA00004429"/>
    </source>
</evidence>
<keyword evidence="5 9" id="KW-0812">Transmembrane</keyword>
<evidence type="ECO:0000256" key="7">
    <source>
        <dbReference type="ARBA" id="ARBA00022989"/>
    </source>
</evidence>
<accession>A0A158FQ78</accession>
<comment type="subcellular location">
    <subcellularLocation>
        <location evidence="1">Cell inner membrane</location>
        <topology evidence="1">Multi-pass membrane protein</topology>
    </subcellularLocation>
    <subcellularLocation>
        <location evidence="9">Cell membrane</location>
        <topology evidence="9">Multi-pass membrane protein</topology>
    </subcellularLocation>
</comment>
<dbReference type="AlphaFoldDB" id="A0A158FQ78"/>
<organism evidence="11 12">
    <name type="scientific">Caballeronia sordidicola</name>
    <name type="common">Burkholderia sordidicola</name>
    <dbReference type="NCBI Taxonomy" id="196367"/>
    <lineage>
        <taxon>Bacteria</taxon>
        <taxon>Pseudomonadati</taxon>
        <taxon>Pseudomonadota</taxon>
        <taxon>Betaproteobacteria</taxon>
        <taxon>Burkholderiales</taxon>
        <taxon>Burkholderiaceae</taxon>
        <taxon>Caballeronia</taxon>
    </lineage>
</organism>
<dbReference type="EMBL" id="FCOC02000003">
    <property type="protein sequence ID" value="SAL21986.1"/>
    <property type="molecule type" value="Genomic_DNA"/>
</dbReference>
<reference evidence="11 12" key="1">
    <citation type="submission" date="2016-01" db="EMBL/GenBank/DDBJ databases">
        <authorList>
            <person name="Oliw E.H."/>
        </authorList>
    </citation>
    <scope>NUCLEOTIDE SEQUENCE [LARGE SCALE GENOMIC DNA]</scope>
    <source>
        <strain evidence="11">LMG 22029</strain>
    </source>
</reference>
<dbReference type="InterPro" id="IPR043429">
    <property type="entry name" value="ArtM/GltK/GlnP/TcyL/YhdX-like"/>
</dbReference>
<keyword evidence="4" id="KW-1003">Cell membrane</keyword>
<dbReference type="PANTHER" id="PTHR30614:SF0">
    <property type="entry name" value="L-CYSTINE TRANSPORT SYSTEM PERMEASE PROTEIN TCYL"/>
    <property type="match status" value="1"/>
</dbReference>
<dbReference type="InterPro" id="IPR000515">
    <property type="entry name" value="MetI-like"/>
</dbReference>
<dbReference type="PANTHER" id="PTHR30614">
    <property type="entry name" value="MEMBRANE COMPONENT OF AMINO ACID ABC TRANSPORTER"/>
    <property type="match status" value="1"/>
</dbReference>
<evidence type="ECO:0000256" key="2">
    <source>
        <dbReference type="ARBA" id="ARBA00010072"/>
    </source>
</evidence>
<dbReference type="InterPro" id="IPR035906">
    <property type="entry name" value="MetI-like_sf"/>
</dbReference>
<evidence type="ECO:0000256" key="4">
    <source>
        <dbReference type="ARBA" id="ARBA00022475"/>
    </source>
</evidence>
<evidence type="ECO:0000256" key="9">
    <source>
        <dbReference type="RuleBase" id="RU363032"/>
    </source>
</evidence>
<proteinExistence type="inferred from homology"/>
<dbReference type="PROSITE" id="PS50928">
    <property type="entry name" value="ABC_TM1"/>
    <property type="match status" value="1"/>
</dbReference>
<evidence type="ECO:0000256" key="5">
    <source>
        <dbReference type="ARBA" id="ARBA00022692"/>
    </source>
</evidence>
<evidence type="ECO:0000256" key="3">
    <source>
        <dbReference type="ARBA" id="ARBA00022448"/>
    </source>
</evidence>
<keyword evidence="3 9" id="KW-0813">Transport</keyword>
<dbReference type="Pfam" id="PF00528">
    <property type="entry name" value="BPD_transp_1"/>
    <property type="match status" value="1"/>
</dbReference>
<evidence type="ECO:0000259" key="10">
    <source>
        <dbReference type="PROSITE" id="PS50928"/>
    </source>
</evidence>
<dbReference type="SUPFAM" id="SSF161098">
    <property type="entry name" value="MetI-like"/>
    <property type="match status" value="1"/>
</dbReference>
<dbReference type="RefSeq" id="WP_060818170.1">
    <property type="nucleotide sequence ID" value="NZ_FCOC02000003.1"/>
</dbReference>
<feature type="domain" description="ABC transmembrane type-1" evidence="10">
    <location>
        <begin position="19"/>
        <end position="226"/>
    </location>
</feature>
<feature type="transmembrane region" description="Helical" evidence="9">
    <location>
        <begin position="23"/>
        <end position="49"/>
    </location>
</feature>
<evidence type="ECO:0000256" key="6">
    <source>
        <dbReference type="ARBA" id="ARBA00022970"/>
    </source>
</evidence>
<dbReference type="NCBIfam" id="TIGR01726">
    <property type="entry name" value="HEQRo_perm_3TM"/>
    <property type="match status" value="1"/>
</dbReference>
<dbReference type="GO" id="GO:0006865">
    <property type="term" value="P:amino acid transport"/>
    <property type="evidence" value="ECO:0007669"/>
    <property type="project" value="UniProtKB-KW"/>
</dbReference>
<dbReference type="Gene3D" id="1.10.3720.10">
    <property type="entry name" value="MetI-like"/>
    <property type="match status" value="1"/>
</dbReference>
<dbReference type="OrthoDB" id="7026155at2"/>
<feature type="transmembrane region" description="Helical" evidence="9">
    <location>
        <begin position="61"/>
        <end position="82"/>
    </location>
</feature>
<name>A0A158FQ78_CABSO</name>
<dbReference type="GO" id="GO:0043190">
    <property type="term" value="C:ATP-binding cassette (ABC) transporter complex"/>
    <property type="evidence" value="ECO:0007669"/>
    <property type="project" value="InterPro"/>
</dbReference>
<keyword evidence="8 9" id="KW-0472">Membrane</keyword>
<sequence>MHFDAGYFFGFVFHPPLALLRGLMTTVLTTFVSMAFGVLAGLFLSICGVSPWRAIRWVNTVYIFIFRGTPLLVQVIIIYFGLPYLINVDLFPQSVQLFGFISVGGAVVAGVTAFALHEAAYFSEIARAAIASVESGQWEAGRALGMTPGLVMRRIILPQAVRIMLPPLGNQINGMLKATSLLYLIAVPEMLFIADAVQSVNYKTLEVYLGVSVYYLALTTAWGYIQEALEKHYSKGFGLI</sequence>
<dbReference type="CDD" id="cd06261">
    <property type="entry name" value="TM_PBP2"/>
    <property type="match status" value="1"/>
</dbReference>
<dbReference type="Proteomes" id="UP000054893">
    <property type="component" value="Unassembled WGS sequence"/>
</dbReference>
<evidence type="ECO:0000313" key="12">
    <source>
        <dbReference type="Proteomes" id="UP000054893"/>
    </source>
</evidence>
<evidence type="ECO:0000256" key="8">
    <source>
        <dbReference type="ARBA" id="ARBA00023136"/>
    </source>
</evidence>
<protein>
    <submittedName>
        <fullName evidence="11">Amino acid ABC transporter permease</fullName>
    </submittedName>
</protein>
<gene>
    <name evidence="11" type="ORF">AWB64_01650</name>
</gene>
<evidence type="ECO:0000313" key="11">
    <source>
        <dbReference type="EMBL" id="SAL21986.1"/>
    </source>
</evidence>
<dbReference type="GO" id="GO:0022857">
    <property type="term" value="F:transmembrane transporter activity"/>
    <property type="evidence" value="ECO:0007669"/>
    <property type="project" value="InterPro"/>
</dbReference>
<keyword evidence="6" id="KW-0029">Amino-acid transport</keyword>
<dbReference type="InterPro" id="IPR010065">
    <property type="entry name" value="AA_ABC_transptr_permease_3TM"/>
</dbReference>
<keyword evidence="7 9" id="KW-1133">Transmembrane helix</keyword>